<feature type="transmembrane region" description="Helical" evidence="6">
    <location>
        <begin position="71"/>
        <end position="91"/>
    </location>
</feature>
<evidence type="ECO:0000256" key="6">
    <source>
        <dbReference type="RuleBase" id="RU361218"/>
    </source>
</evidence>
<comment type="similarity">
    <text evidence="2 6">Belongs to the tetraspanin (TM4SF) family.</text>
</comment>
<evidence type="ECO:0000313" key="7">
    <source>
        <dbReference type="Proteomes" id="UP000694867"/>
    </source>
</evidence>
<dbReference type="GeneID" id="100908792"/>
<dbReference type="InterPro" id="IPR000301">
    <property type="entry name" value="Tetraspanin_animals"/>
</dbReference>
<evidence type="ECO:0000256" key="2">
    <source>
        <dbReference type="ARBA" id="ARBA00006840"/>
    </source>
</evidence>
<protein>
    <recommendedName>
        <fullName evidence="6">Tetraspanin</fullName>
    </recommendedName>
</protein>
<dbReference type="InterPro" id="IPR008952">
    <property type="entry name" value="Tetraspanin_EC2_sf"/>
</dbReference>
<feature type="transmembrane region" description="Helical" evidence="6">
    <location>
        <begin position="26"/>
        <end position="51"/>
    </location>
</feature>
<keyword evidence="3 6" id="KW-0812">Transmembrane</keyword>
<evidence type="ECO:0000256" key="4">
    <source>
        <dbReference type="ARBA" id="ARBA00022989"/>
    </source>
</evidence>
<dbReference type="AlphaFoldDB" id="A0AAJ7L6E0"/>
<gene>
    <name evidence="8" type="primary">LOC100908792</name>
</gene>
<accession>A0AAJ7L6E0</accession>
<dbReference type="CDD" id="cd03127">
    <property type="entry name" value="tetraspanin_LEL"/>
    <property type="match status" value="1"/>
</dbReference>
<feature type="transmembrane region" description="Helical" evidence="6">
    <location>
        <begin position="231"/>
        <end position="256"/>
    </location>
</feature>
<dbReference type="GO" id="GO:0005886">
    <property type="term" value="C:plasma membrane"/>
    <property type="evidence" value="ECO:0007669"/>
    <property type="project" value="TreeGrafter"/>
</dbReference>
<dbReference type="KEGG" id="goe:100908792"/>
<dbReference type="Gene3D" id="1.10.1450.10">
    <property type="entry name" value="Tetraspanin"/>
    <property type="match status" value="1"/>
</dbReference>
<dbReference type="SUPFAM" id="SSF48652">
    <property type="entry name" value="Tetraspanin"/>
    <property type="match status" value="1"/>
</dbReference>
<evidence type="ECO:0000256" key="1">
    <source>
        <dbReference type="ARBA" id="ARBA00004141"/>
    </source>
</evidence>
<keyword evidence="7" id="KW-1185">Reference proteome</keyword>
<dbReference type="Proteomes" id="UP000694867">
    <property type="component" value="Unplaced"/>
</dbReference>
<reference evidence="8" key="1">
    <citation type="submission" date="2025-08" db="UniProtKB">
        <authorList>
            <consortium name="RefSeq"/>
        </authorList>
    </citation>
    <scope>IDENTIFICATION</scope>
</reference>
<sequence length="257" mass="28558">MGIVQKLKRKFWYTRMLEGCGRLVKSALLVTNLLILIGGIIILFVGVWTLADRSFMARLLGSDLYVSSASILVATGSLVTVVSFMGCIGAFKEIKCLLFTFFGILLMIFAVLLVGGILGYVFRNEVGERMYQEMVMTIPAYGNDTAVTRAWDAVQQHFKCCGVLSQIPNDKPYQIWLQNIYFNDRKQVPESCCVRKDYIPECQASPSEASTYMDNCHTKVRDFVEAHSETLAGVGLAVATLILLAMILSCSMAVMIQ</sequence>
<dbReference type="PANTHER" id="PTHR19282:SF527">
    <property type="entry name" value="TETRASPANIN"/>
    <property type="match status" value="1"/>
</dbReference>
<dbReference type="PIRSF" id="PIRSF002419">
    <property type="entry name" value="Tetraspanin"/>
    <property type="match status" value="1"/>
</dbReference>
<keyword evidence="5 6" id="KW-0472">Membrane</keyword>
<evidence type="ECO:0000256" key="3">
    <source>
        <dbReference type="ARBA" id="ARBA00022692"/>
    </source>
</evidence>
<comment type="subcellular location">
    <subcellularLocation>
        <location evidence="1 6">Membrane</location>
        <topology evidence="1 6">Multi-pass membrane protein</topology>
    </subcellularLocation>
</comment>
<evidence type="ECO:0000313" key="8">
    <source>
        <dbReference type="RefSeq" id="XP_018495322.2"/>
    </source>
</evidence>
<dbReference type="RefSeq" id="XP_018495322.2">
    <property type="nucleotide sequence ID" value="XM_018639806.2"/>
</dbReference>
<evidence type="ECO:0000256" key="5">
    <source>
        <dbReference type="ARBA" id="ARBA00023136"/>
    </source>
</evidence>
<dbReference type="Pfam" id="PF00335">
    <property type="entry name" value="Tetraspanin"/>
    <property type="match status" value="1"/>
</dbReference>
<dbReference type="InterPro" id="IPR018499">
    <property type="entry name" value="Tetraspanin/Peripherin"/>
</dbReference>
<feature type="transmembrane region" description="Helical" evidence="6">
    <location>
        <begin position="98"/>
        <end position="122"/>
    </location>
</feature>
<dbReference type="PRINTS" id="PR00259">
    <property type="entry name" value="TMFOUR"/>
</dbReference>
<name>A0AAJ7L6E0_9ACAR</name>
<organism evidence="7 8">
    <name type="scientific">Galendromus occidentalis</name>
    <name type="common">western predatory mite</name>
    <dbReference type="NCBI Taxonomy" id="34638"/>
    <lineage>
        <taxon>Eukaryota</taxon>
        <taxon>Metazoa</taxon>
        <taxon>Ecdysozoa</taxon>
        <taxon>Arthropoda</taxon>
        <taxon>Chelicerata</taxon>
        <taxon>Arachnida</taxon>
        <taxon>Acari</taxon>
        <taxon>Parasitiformes</taxon>
        <taxon>Mesostigmata</taxon>
        <taxon>Gamasina</taxon>
        <taxon>Phytoseioidea</taxon>
        <taxon>Phytoseiidae</taxon>
        <taxon>Typhlodrominae</taxon>
        <taxon>Galendromus</taxon>
    </lineage>
</organism>
<proteinExistence type="inferred from homology"/>
<keyword evidence="4 6" id="KW-1133">Transmembrane helix</keyword>
<dbReference type="PANTHER" id="PTHR19282">
    <property type="entry name" value="TETRASPANIN"/>
    <property type="match status" value="1"/>
</dbReference>